<dbReference type="RefSeq" id="WP_118199477.1">
    <property type="nucleotide sequence ID" value="NZ_JADNAW010000006.1"/>
</dbReference>
<dbReference type="FunFam" id="3.40.50.2300:FF:000002">
    <property type="entry name" value="DNA-binding response regulator PhoP"/>
    <property type="match status" value="1"/>
</dbReference>
<feature type="modified residue" description="4-aspartylphosphate" evidence="8">
    <location>
        <position position="71"/>
    </location>
</feature>
<evidence type="ECO:0000256" key="6">
    <source>
        <dbReference type="ARBA" id="ARBA00023163"/>
    </source>
</evidence>
<accession>A0A3R6DL11</accession>
<proteinExistence type="predicted"/>
<keyword evidence="5 9" id="KW-0238">DNA-binding</keyword>
<feature type="DNA-binding region" description="OmpR/PhoB-type" evidence="9">
    <location>
        <begin position="144"/>
        <end position="242"/>
    </location>
</feature>
<evidence type="ECO:0000256" key="2">
    <source>
        <dbReference type="ARBA" id="ARBA00022553"/>
    </source>
</evidence>
<dbReference type="AlphaFoldDB" id="A0A3R6DL11"/>
<dbReference type="EMBL" id="QRHO01000022">
    <property type="protein sequence ID" value="RHF81612.1"/>
    <property type="molecule type" value="Genomic_DNA"/>
</dbReference>
<keyword evidence="6" id="KW-0804">Transcription</keyword>
<dbReference type="GO" id="GO:0000156">
    <property type="term" value="F:phosphorelay response regulator activity"/>
    <property type="evidence" value="ECO:0007669"/>
    <property type="project" value="TreeGrafter"/>
</dbReference>
<dbReference type="Pfam" id="PF00072">
    <property type="entry name" value="Response_reg"/>
    <property type="match status" value="1"/>
</dbReference>
<dbReference type="Proteomes" id="UP000284579">
    <property type="component" value="Unassembled WGS sequence"/>
</dbReference>
<evidence type="ECO:0000259" key="11">
    <source>
        <dbReference type="PROSITE" id="PS51755"/>
    </source>
</evidence>
<evidence type="ECO:0000256" key="1">
    <source>
        <dbReference type="ARBA" id="ARBA00018672"/>
    </source>
</evidence>
<feature type="domain" description="OmpR/PhoB-type" evidence="11">
    <location>
        <begin position="144"/>
        <end position="242"/>
    </location>
</feature>
<dbReference type="Gene3D" id="3.40.50.2300">
    <property type="match status" value="1"/>
</dbReference>
<dbReference type="SMART" id="SM00448">
    <property type="entry name" value="REC"/>
    <property type="match status" value="1"/>
</dbReference>
<dbReference type="InterPro" id="IPR001867">
    <property type="entry name" value="OmpR/PhoB-type_DNA-bd"/>
</dbReference>
<evidence type="ECO:0000313" key="12">
    <source>
        <dbReference type="EMBL" id="RHF81612.1"/>
    </source>
</evidence>
<evidence type="ECO:0000313" key="13">
    <source>
        <dbReference type="Proteomes" id="UP000284579"/>
    </source>
</evidence>
<dbReference type="InterPro" id="IPR039420">
    <property type="entry name" value="WalR-like"/>
</dbReference>
<dbReference type="CDD" id="cd00383">
    <property type="entry name" value="trans_reg_C"/>
    <property type="match status" value="1"/>
</dbReference>
<dbReference type="PANTHER" id="PTHR48111">
    <property type="entry name" value="REGULATOR OF RPOS"/>
    <property type="match status" value="1"/>
</dbReference>
<dbReference type="SMART" id="SM00862">
    <property type="entry name" value="Trans_reg_C"/>
    <property type="match status" value="1"/>
</dbReference>
<evidence type="ECO:0000256" key="7">
    <source>
        <dbReference type="ARBA" id="ARBA00024867"/>
    </source>
</evidence>
<comment type="caution">
    <text evidence="12">The sequence shown here is derived from an EMBL/GenBank/DDBJ whole genome shotgun (WGS) entry which is preliminary data.</text>
</comment>
<organism evidence="12 13">
    <name type="scientific">Coprococcus comes</name>
    <dbReference type="NCBI Taxonomy" id="410072"/>
    <lineage>
        <taxon>Bacteria</taxon>
        <taxon>Bacillati</taxon>
        <taxon>Bacillota</taxon>
        <taxon>Clostridia</taxon>
        <taxon>Lachnospirales</taxon>
        <taxon>Lachnospiraceae</taxon>
        <taxon>Coprococcus</taxon>
    </lineage>
</organism>
<feature type="domain" description="Response regulatory" evidence="10">
    <location>
        <begin position="22"/>
        <end position="136"/>
    </location>
</feature>
<gene>
    <name evidence="12" type="ORF">DW656_13315</name>
</gene>
<dbReference type="Pfam" id="PF00486">
    <property type="entry name" value="Trans_reg_C"/>
    <property type="match status" value="1"/>
</dbReference>
<evidence type="ECO:0000256" key="9">
    <source>
        <dbReference type="PROSITE-ProRule" id="PRU01091"/>
    </source>
</evidence>
<dbReference type="CDD" id="cd17625">
    <property type="entry name" value="REC_OmpR_DrrD-like"/>
    <property type="match status" value="1"/>
</dbReference>
<keyword evidence="2 8" id="KW-0597">Phosphoprotein</keyword>
<keyword evidence="4" id="KW-0805">Transcription regulation</keyword>
<dbReference type="GO" id="GO:0005829">
    <property type="term" value="C:cytosol"/>
    <property type="evidence" value="ECO:0007669"/>
    <property type="project" value="TreeGrafter"/>
</dbReference>
<name>A0A3R6DL11_9FIRM</name>
<dbReference type="GO" id="GO:0000976">
    <property type="term" value="F:transcription cis-regulatory region binding"/>
    <property type="evidence" value="ECO:0007669"/>
    <property type="project" value="TreeGrafter"/>
</dbReference>
<evidence type="ECO:0000256" key="8">
    <source>
        <dbReference type="PROSITE-ProRule" id="PRU00169"/>
    </source>
</evidence>
<dbReference type="InterPro" id="IPR001789">
    <property type="entry name" value="Sig_transdc_resp-reg_receiver"/>
</dbReference>
<dbReference type="Gene3D" id="1.10.10.10">
    <property type="entry name" value="Winged helix-like DNA-binding domain superfamily/Winged helix DNA-binding domain"/>
    <property type="match status" value="1"/>
</dbReference>
<keyword evidence="3" id="KW-0902">Two-component regulatory system</keyword>
<sequence>MFALYNRGCKIPVKKMEKNKLRLLVVEDEKKLCDMIAKSLHQAGYEVDTCNDGEEALDMIYAEMYDLIVLDLNLPGMDGMDILRELRKENEETKVLILSARSQIADKVDGLDAGANDYMEKPFHLQELEARVRSLTRRKFVQKNVCLECGSLRFDTRERTAYAKNKPVALTRKENGILEYLLLNQGRPVSQEELIEHVWDSSVDSFSGSIRVHMSSLRKKLKAGLGYDPIVNKIGEGYKIGGGGKA</sequence>
<evidence type="ECO:0000259" key="10">
    <source>
        <dbReference type="PROSITE" id="PS50110"/>
    </source>
</evidence>
<dbReference type="PROSITE" id="PS50110">
    <property type="entry name" value="RESPONSE_REGULATORY"/>
    <property type="match status" value="1"/>
</dbReference>
<dbReference type="PROSITE" id="PS51755">
    <property type="entry name" value="OMPR_PHOB"/>
    <property type="match status" value="1"/>
</dbReference>
<comment type="function">
    <text evidence="7">May play the central regulatory role in sporulation. It may be an element of the effector pathway responsible for the activation of sporulation genes in response to nutritional stress. Spo0A may act in concert with spo0H (a sigma factor) to control the expression of some genes that are critical to the sporulation process.</text>
</comment>
<dbReference type="InterPro" id="IPR011006">
    <property type="entry name" value="CheY-like_superfamily"/>
</dbReference>
<dbReference type="PANTHER" id="PTHR48111:SF1">
    <property type="entry name" value="TWO-COMPONENT RESPONSE REGULATOR ORR33"/>
    <property type="match status" value="1"/>
</dbReference>
<evidence type="ECO:0000256" key="5">
    <source>
        <dbReference type="ARBA" id="ARBA00023125"/>
    </source>
</evidence>
<dbReference type="InterPro" id="IPR036388">
    <property type="entry name" value="WH-like_DNA-bd_sf"/>
</dbReference>
<reference evidence="12 13" key="1">
    <citation type="submission" date="2018-08" db="EMBL/GenBank/DDBJ databases">
        <title>A genome reference for cultivated species of the human gut microbiota.</title>
        <authorList>
            <person name="Zou Y."/>
            <person name="Xue W."/>
            <person name="Luo G."/>
        </authorList>
    </citation>
    <scope>NUCLEOTIDE SEQUENCE [LARGE SCALE GENOMIC DNA]</scope>
    <source>
        <strain evidence="12 13">AM23-3</strain>
    </source>
</reference>
<dbReference type="GO" id="GO:0006355">
    <property type="term" value="P:regulation of DNA-templated transcription"/>
    <property type="evidence" value="ECO:0007669"/>
    <property type="project" value="InterPro"/>
</dbReference>
<dbReference type="SUPFAM" id="SSF52172">
    <property type="entry name" value="CheY-like"/>
    <property type="match status" value="1"/>
</dbReference>
<evidence type="ECO:0000256" key="3">
    <source>
        <dbReference type="ARBA" id="ARBA00023012"/>
    </source>
</evidence>
<evidence type="ECO:0000256" key="4">
    <source>
        <dbReference type="ARBA" id="ARBA00023015"/>
    </source>
</evidence>
<protein>
    <recommendedName>
        <fullName evidence="1">Stage 0 sporulation protein A homolog</fullName>
    </recommendedName>
</protein>
<dbReference type="GO" id="GO:0032993">
    <property type="term" value="C:protein-DNA complex"/>
    <property type="evidence" value="ECO:0007669"/>
    <property type="project" value="TreeGrafter"/>
</dbReference>